<proteinExistence type="predicted"/>
<comment type="caution">
    <text evidence="1">The sequence shown here is derived from an EMBL/GenBank/DDBJ whole genome shotgun (WGS) entry which is preliminary data.</text>
</comment>
<dbReference type="Proteomes" id="UP001457282">
    <property type="component" value="Unassembled WGS sequence"/>
</dbReference>
<gene>
    <name evidence="1" type="ORF">M0R45_024775</name>
</gene>
<accession>A0AAW1WVB6</accession>
<reference evidence="1 2" key="1">
    <citation type="journal article" date="2023" name="G3 (Bethesda)">
        <title>A chromosome-length genome assembly and annotation of blackberry (Rubus argutus, cv. 'Hillquist').</title>
        <authorList>
            <person name="Bruna T."/>
            <person name="Aryal R."/>
            <person name="Dudchenko O."/>
            <person name="Sargent D.J."/>
            <person name="Mead D."/>
            <person name="Buti M."/>
            <person name="Cavallini A."/>
            <person name="Hytonen T."/>
            <person name="Andres J."/>
            <person name="Pham M."/>
            <person name="Weisz D."/>
            <person name="Mascagni F."/>
            <person name="Usai G."/>
            <person name="Natali L."/>
            <person name="Bassil N."/>
            <person name="Fernandez G.E."/>
            <person name="Lomsadze A."/>
            <person name="Armour M."/>
            <person name="Olukolu B."/>
            <person name="Poorten T."/>
            <person name="Britton C."/>
            <person name="Davik J."/>
            <person name="Ashrafi H."/>
            <person name="Aiden E.L."/>
            <person name="Borodovsky M."/>
            <person name="Worthington M."/>
        </authorList>
    </citation>
    <scope>NUCLEOTIDE SEQUENCE [LARGE SCALE GENOMIC DNA]</scope>
    <source>
        <strain evidence="1">PI 553951</strain>
    </source>
</reference>
<evidence type="ECO:0000313" key="1">
    <source>
        <dbReference type="EMBL" id="KAK9927598.1"/>
    </source>
</evidence>
<dbReference type="AlphaFoldDB" id="A0AAW1WVB6"/>
<name>A0AAW1WVB6_RUBAR</name>
<keyword evidence="2" id="KW-1185">Reference proteome</keyword>
<organism evidence="1 2">
    <name type="scientific">Rubus argutus</name>
    <name type="common">Southern blackberry</name>
    <dbReference type="NCBI Taxonomy" id="59490"/>
    <lineage>
        <taxon>Eukaryota</taxon>
        <taxon>Viridiplantae</taxon>
        <taxon>Streptophyta</taxon>
        <taxon>Embryophyta</taxon>
        <taxon>Tracheophyta</taxon>
        <taxon>Spermatophyta</taxon>
        <taxon>Magnoliopsida</taxon>
        <taxon>eudicotyledons</taxon>
        <taxon>Gunneridae</taxon>
        <taxon>Pentapetalae</taxon>
        <taxon>rosids</taxon>
        <taxon>fabids</taxon>
        <taxon>Rosales</taxon>
        <taxon>Rosaceae</taxon>
        <taxon>Rosoideae</taxon>
        <taxon>Rosoideae incertae sedis</taxon>
        <taxon>Rubus</taxon>
    </lineage>
</organism>
<sequence length="79" mass="8649">MAGRWWNEEDEGTAWAFKGKAADGVAWAQRSERRGSDGGELVVMQQLLSVWLCEGQWFGGSNLTKLLNCCGGGREAQAE</sequence>
<dbReference type="EMBL" id="JBEDUW010000005">
    <property type="protein sequence ID" value="KAK9927598.1"/>
    <property type="molecule type" value="Genomic_DNA"/>
</dbReference>
<evidence type="ECO:0000313" key="2">
    <source>
        <dbReference type="Proteomes" id="UP001457282"/>
    </source>
</evidence>
<protein>
    <submittedName>
        <fullName evidence="1">Uncharacterized protein</fullName>
    </submittedName>
</protein>